<dbReference type="PANTHER" id="PTHR38482">
    <property type="entry name" value="DMT FAMILY PROTEIN"/>
    <property type="match status" value="1"/>
</dbReference>
<keyword evidence="1" id="KW-0812">Transmembrane</keyword>
<organism evidence="3 4">
    <name type="scientific">Delftia acidovorans</name>
    <name type="common">Pseudomonas acidovorans</name>
    <name type="synonym">Comamonas acidovorans</name>
    <dbReference type="NCBI Taxonomy" id="80866"/>
    <lineage>
        <taxon>Bacteria</taxon>
        <taxon>Pseudomonadati</taxon>
        <taxon>Pseudomonadota</taxon>
        <taxon>Betaproteobacteria</taxon>
        <taxon>Burkholderiales</taxon>
        <taxon>Comamonadaceae</taxon>
        <taxon>Delftia</taxon>
    </lineage>
</organism>
<keyword evidence="1" id="KW-1133">Transmembrane helix</keyword>
<dbReference type="InterPro" id="IPR007437">
    <property type="entry name" value="DUF486"/>
</dbReference>
<dbReference type="Pfam" id="PF04342">
    <property type="entry name" value="DMT_6"/>
    <property type="match status" value="1"/>
</dbReference>
<feature type="transmembrane region" description="Helical" evidence="1">
    <location>
        <begin position="77"/>
        <end position="94"/>
    </location>
</feature>
<evidence type="ECO:0000256" key="1">
    <source>
        <dbReference type="SAM" id="Phobius"/>
    </source>
</evidence>
<gene>
    <name evidence="3" type="ORF">I6G66_26965</name>
    <name evidence="2" type="ORF">SGN30_07405</name>
</gene>
<dbReference type="AlphaFoldDB" id="A0A080NMU8"/>
<dbReference type="PANTHER" id="PTHR38482:SF1">
    <property type="entry name" value="DMT FAMILY PROTEIN"/>
    <property type="match status" value="1"/>
</dbReference>
<dbReference type="RefSeq" id="WP_012207148.1">
    <property type="nucleotide sequence ID" value="NZ_CAGKLB010000008.1"/>
</dbReference>
<dbReference type="PIRSF" id="PIRSF021239">
    <property type="entry name" value="UCP021239"/>
    <property type="match status" value="1"/>
</dbReference>
<name>A0A080NMU8_DELAC</name>
<dbReference type="Proteomes" id="UP001287445">
    <property type="component" value="Unassembled WGS sequence"/>
</dbReference>
<protein>
    <submittedName>
        <fullName evidence="3">DMT family protein</fullName>
    </submittedName>
</protein>
<dbReference type="Proteomes" id="UP000594778">
    <property type="component" value="Chromosome"/>
</dbReference>
<feature type="transmembrane region" description="Helical" evidence="1">
    <location>
        <begin position="7"/>
        <end position="28"/>
    </location>
</feature>
<dbReference type="EMBL" id="JAWWMZ010000002">
    <property type="protein sequence ID" value="MDX4953247.1"/>
    <property type="molecule type" value="Genomic_DNA"/>
</dbReference>
<evidence type="ECO:0000313" key="3">
    <source>
        <dbReference type="EMBL" id="QPS07867.1"/>
    </source>
</evidence>
<sequence>MNWLQHIPVGLQTVVLLAMSNVFMTFAWYGHLKNHASSPWYVAALVSWGIALFEYLLQVPANRIGHTQFSVAQLKIIQEVITLSVFAPFAVLYLNQPLKWDFLWAGLCMVGAVYFIFRSG</sequence>
<dbReference type="EMBL" id="CP065668">
    <property type="protein sequence ID" value="QPS07867.1"/>
    <property type="molecule type" value="Genomic_DNA"/>
</dbReference>
<proteinExistence type="predicted"/>
<dbReference type="GeneID" id="24115541"/>
<keyword evidence="1" id="KW-0472">Membrane</keyword>
<reference evidence="3 4" key="1">
    <citation type="submission" date="2020-12" db="EMBL/GenBank/DDBJ databases">
        <title>FDA dAtabase for Regulatory Grade micrObial Sequences (FDA-ARGOS): Supporting development and validation of Infectious Disease Dx tests.</title>
        <authorList>
            <person name="Sproer C."/>
            <person name="Gronow S."/>
            <person name="Severitt S."/>
            <person name="Schroder I."/>
            <person name="Tallon L."/>
            <person name="Sadzewicz L."/>
            <person name="Zhao X."/>
            <person name="Boylan J."/>
            <person name="Ott S."/>
            <person name="Bowen H."/>
            <person name="Vavikolanu K."/>
            <person name="Mehta A."/>
            <person name="Aluvathingal J."/>
            <person name="Nadendla S."/>
            <person name="Lowell S."/>
            <person name="Myers T."/>
            <person name="Yan Y."/>
            <person name="Sichtig H."/>
        </authorList>
    </citation>
    <scope>NUCLEOTIDE SEQUENCE [LARGE SCALE GENOMIC DNA]</scope>
    <source>
        <strain evidence="3 4">FDAARGOS_909</strain>
    </source>
</reference>
<evidence type="ECO:0000313" key="4">
    <source>
        <dbReference type="Proteomes" id="UP000594778"/>
    </source>
</evidence>
<evidence type="ECO:0000313" key="2">
    <source>
        <dbReference type="EMBL" id="MDX4953247.1"/>
    </source>
</evidence>
<feature type="transmembrane region" description="Helical" evidence="1">
    <location>
        <begin position="100"/>
        <end position="117"/>
    </location>
</feature>
<feature type="transmembrane region" description="Helical" evidence="1">
    <location>
        <begin position="40"/>
        <end position="57"/>
    </location>
</feature>
<reference evidence="2" key="2">
    <citation type="submission" date="2023-11" db="EMBL/GenBank/DDBJ databases">
        <title>Identification and selenium tolerance of Delftia acidovorans R3-25.</title>
        <authorList>
            <person name="Zhang S."/>
            <person name="Liu Y."/>
            <person name="Guo Y."/>
        </authorList>
    </citation>
    <scope>NUCLEOTIDE SEQUENCE</scope>
    <source>
        <strain evidence="2">R3-25</strain>
    </source>
</reference>
<accession>A0A080NMU8</accession>
<dbReference type="OMA" id="FVEYCFQ"/>